<sequence>MVVLNRIIEFNSFGAHLNTGSDLFHWVDDKKILYGENDGITVRFTEREMQFTPDTSQGKCDSFSVLPTPTSSKADVETSSLAPAENPGEDAKPDWLALEEKLRAKFRSVNINDGDPKASSNKRTKLPLGGRWSSAY</sequence>
<accession>A0A2B7WZ32</accession>
<feature type="region of interest" description="Disordered" evidence="1">
    <location>
        <begin position="109"/>
        <end position="136"/>
    </location>
</feature>
<gene>
    <name evidence="2" type="ORF">AJ79_07806</name>
</gene>
<evidence type="ECO:0000313" key="3">
    <source>
        <dbReference type="Proteomes" id="UP000223968"/>
    </source>
</evidence>
<name>A0A2B7WZ32_9EURO</name>
<feature type="compositionally biased region" description="Polar residues" evidence="1">
    <location>
        <begin position="52"/>
        <end position="81"/>
    </location>
</feature>
<dbReference type="OrthoDB" id="360540at2759"/>
<dbReference type="AlphaFoldDB" id="A0A2B7WZ32"/>
<reference evidence="2 3" key="1">
    <citation type="submission" date="2017-10" db="EMBL/GenBank/DDBJ databases">
        <title>Comparative genomics in systemic dimorphic fungi from Ajellomycetaceae.</title>
        <authorList>
            <person name="Munoz J.F."/>
            <person name="Mcewen J.G."/>
            <person name="Clay O.K."/>
            <person name="Cuomo C.A."/>
        </authorList>
    </citation>
    <scope>NUCLEOTIDE SEQUENCE [LARGE SCALE GENOMIC DNA]</scope>
    <source>
        <strain evidence="2 3">UAMH5409</strain>
    </source>
</reference>
<dbReference type="Proteomes" id="UP000223968">
    <property type="component" value="Unassembled WGS sequence"/>
</dbReference>
<comment type="caution">
    <text evidence="2">The sequence shown here is derived from an EMBL/GenBank/DDBJ whole genome shotgun (WGS) entry which is preliminary data.</text>
</comment>
<evidence type="ECO:0000313" key="2">
    <source>
        <dbReference type="EMBL" id="PGH01869.1"/>
    </source>
</evidence>
<feature type="region of interest" description="Disordered" evidence="1">
    <location>
        <begin position="51"/>
        <end position="93"/>
    </location>
</feature>
<keyword evidence="3" id="KW-1185">Reference proteome</keyword>
<dbReference type="EMBL" id="PDNB01000166">
    <property type="protein sequence ID" value="PGH01869.1"/>
    <property type="molecule type" value="Genomic_DNA"/>
</dbReference>
<evidence type="ECO:0000256" key="1">
    <source>
        <dbReference type="SAM" id="MobiDB-lite"/>
    </source>
</evidence>
<protein>
    <submittedName>
        <fullName evidence="2">Uncharacterized protein</fullName>
    </submittedName>
</protein>
<organism evidence="2 3">
    <name type="scientific">Helicocarpus griseus UAMH5409</name>
    <dbReference type="NCBI Taxonomy" id="1447875"/>
    <lineage>
        <taxon>Eukaryota</taxon>
        <taxon>Fungi</taxon>
        <taxon>Dikarya</taxon>
        <taxon>Ascomycota</taxon>
        <taxon>Pezizomycotina</taxon>
        <taxon>Eurotiomycetes</taxon>
        <taxon>Eurotiomycetidae</taxon>
        <taxon>Onygenales</taxon>
        <taxon>Ajellomycetaceae</taxon>
        <taxon>Helicocarpus</taxon>
    </lineage>
</organism>
<proteinExistence type="predicted"/>